<reference evidence="1" key="1">
    <citation type="submission" date="2008-03" db="EMBL/GenBank/DDBJ databases">
        <title>Complete sequence of Thermoproteus neutrophilus V24Sta.</title>
        <authorList>
            <consortium name="US DOE Joint Genome Institute"/>
            <person name="Copeland A."/>
            <person name="Lucas S."/>
            <person name="Lapidus A."/>
            <person name="Glavina del Rio T."/>
            <person name="Dalin E."/>
            <person name="Tice H."/>
            <person name="Bruce D."/>
            <person name="Goodwin L."/>
            <person name="Pitluck S."/>
            <person name="Sims D."/>
            <person name="Brettin T."/>
            <person name="Detter J.C."/>
            <person name="Han C."/>
            <person name="Kuske C.R."/>
            <person name="Schmutz J."/>
            <person name="Larimer F."/>
            <person name="Land M."/>
            <person name="Hauser L."/>
            <person name="Kyrpides N."/>
            <person name="Mikhailova N."/>
            <person name="Biddle J.F."/>
            <person name="Zhang Z."/>
            <person name="Fitz-Gibbon S.T."/>
            <person name="Lowe T.M."/>
            <person name="Saltikov C."/>
            <person name="House C.H."/>
            <person name="Richardson P."/>
        </authorList>
    </citation>
    <scope>NUCLEOTIDE SEQUENCE [LARGE SCALE GENOMIC DNA]</scope>
    <source>
        <strain evidence="1">V24Sta</strain>
    </source>
</reference>
<protein>
    <recommendedName>
        <fullName evidence="3">PIN domain-containing protein</fullName>
    </recommendedName>
</protein>
<keyword evidence="2" id="KW-1185">Reference proteome</keyword>
<evidence type="ECO:0000313" key="2">
    <source>
        <dbReference type="Proteomes" id="UP000001694"/>
    </source>
</evidence>
<dbReference type="EMBL" id="CP001014">
    <property type="protein sequence ID" value="ACB39971.1"/>
    <property type="molecule type" value="Genomic_DNA"/>
</dbReference>
<dbReference type="HOGENOM" id="CLU_1830664_0_0_2"/>
<dbReference type="Proteomes" id="UP000001694">
    <property type="component" value="Chromosome"/>
</dbReference>
<proteinExistence type="predicted"/>
<sequence>MEARGRKGRFRLEPDAPQRYRRIYVDLFSIAAALSSPEEVFRSAAESGLDAVFVLDAWSETHLPLARRYMELCRRYNLDCRLAERGPAELYAVELCEAECGRGCAVVTRDYDAAKAAATCAVLIQRGGRFYRATYI</sequence>
<dbReference type="eggNOG" id="arCOG05501">
    <property type="taxonomic scope" value="Archaea"/>
</dbReference>
<dbReference type="OrthoDB" id="26712at2157"/>
<organism evidence="1 2">
    <name type="scientific">Pyrobaculum neutrophilum (strain DSM 2338 / JCM 9278 / NBRC 100436 / V24Sta)</name>
    <name type="common">Thermoproteus neutrophilus</name>
    <dbReference type="NCBI Taxonomy" id="444157"/>
    <lineage>
        <taxon>Archaea</taxon>
        <taxon>Thermoproteota</taxon>
        <taxon>Thermoprotei</taxon>
        <taxon>Thermoproteales</taxon>
        <taxon>Thermoproteaceae</taxon>
        <taxon>Pyrobaculum</taxon>
    </lineage>
</organism>
<dbReference type="RefSeq" id="WP_012350391.1">
    <property type="nucleotide sequence ID" value="NC_010525.1"/>
</dbReference>
<dbReference type="GeneID" id="6164965"/>
<gene>
    <name evidence="1" type="ordered locus">Tneu_1040</name>
</gene>
<dbReference type="KEGG" id="tne:Tneu_1040"/>
<accession>B1YDV8</accession>
<evidence type="ECO:0008006" key="3">
    <source>
        <dbReference type="Google" id="ProtNLM"/>
    </source>
</evidence>
<name>B1YDV8_PYRNV</name>
<dbReference type="AlphaFoldDB" id="B1YDV8"/>
<evidence type="ECO:0000313" key="1">
    <source>
        <dbReference type="EMBL" id="ACB39971.1"/>
    </source>
</evidence>
<dbReference type="STRING" id="444157.Tneu_1040"/>